<evidence type="ECO:0000259" key="10">
    <source>
        <dbReference type="PROSITE" id="PS50887"/>
    </source>
</evidence>
<dbReference type="InterPro" id="IPR029787">
    <property type="entry name" value="Nucleotide_cyclase"/>
</dbReference>
<dbReference type="InterPro" id="IPR050469">
    <property type="entry name" value="Diguanylate_Cyclase"/>
</dbReference>
<dbReference type="RefSeq" id="WP_021703513.1">
    <property type="nucleotide sequence ID" value="NZ_BATJ01000001.1"/>
</dbReference>
<dbReference type="PANTHER" id="PTHR45138:SF9">
    <property type="entry name" value="DIGUANYLATE CYCLASE DGCM-RELATED"/>
    <property type="match status" value="1"/>
</dbReference>
<keyword evidence="12" id="KW-1185">Reference proteome</keyword>
<evidence type="ECO:0000256" key="6">
    <source>
        <dbReference type="ARBA" id="ARBA00023136"/>
    </source>
</evidence>
<feature type="transmembrane region" description="Helical" evidence="8">
    <location>
        <begin position="308"/>
        <end position="332"/>
    </location>
</feature>
<dbReference type="NCBIfam" id="TIGR00254">
    <property type="entry name" value="GGDEF"/>
    <property type="match status" value="1"/>
</dbReference>
<name>U2ZCS5_VIBPR</name>
<feature type="domain" description="CHASE" evidence="9">
    <location>
        <begin position="144"/>
        <end position="295"/>
    </location>
</feature>
<dbReference type="SMART" id="SM00267">
    <property type="entry name" value="GGDEF"/>
    <property type="match status" value="1"/>
</dbReference>
<dbReference type="STRING" id="1219065.VPR01S_01_02940"/>
<evidence type="ECO:0000256" key="1">
    <source>
        <dbReference type="ARBA" id="ARBA00001946"/>
    </source>
</evidence>
<dbReference type="AlphaFoldDB" id="U2ZCS5"/>
<comment type="caution">
    <text evidence="11">The sequence shown here is derived from an EMBL/GenBank/DDBJ whole genome shotgun (WGS) entry which is preliminary data.</text>
</comment>
<dbReference type="InterPro" id="IPR000160">
    <property type="entry name" value="GGDEF_dom"/>
</dbReference>
<evidence type="ECO:0000256" key="4">
    <source>
        <dbReference type="ARBA" id="ARBA00022692"/>
    </source>
</evidence>
<dbReference type="Pfam" id="PF00990">
    <property type="entry name" value="GGDEF"/>
    <property type="match status" value="1"/>
</dbReference>
<keyword evidence="4 8" id="KW-0812">Transmembrane</keyword>
<dbReference type="GO" id="GO:0052621">
    <property type="term" value="F:diguanylate cyclase activity"/>
    <property type="evidence" value="ECO:0007669"/>
    <property type="project" value="UniProtKB-EC"/>
</dbReference>
<dbReference type="EC" id="2.7.7.65" evidence="3"/>
<dbReference type="SMART" id="SM01079">
    <property type="entry name" value="CHASE"/>
    <property type="match status" value="1"/>
</dbReference>
<evidence type="ECO:0000313" key="11">
    <source>
        <dbReference type="EMBL" id="GAD65521.1"/>
    </source>
</evidence>
<dbReference type="EMBL" id="BATJ01000001">
    <property type="protein sequence ID" value="GAD65521.1"/>
    <property type="molecule type" value="Genomic_DNA"/>
</dbReference>
<feature type="transmembrane region" description="Helical" evidence="8">
    <location>
        <begin position="12"/>
        <end position="32"/>
    </location>
</feature>
<evidence type="ECO:0000256" key="3">
    <source>
        <dbReference type="ARBA" id="ARBA00012528"/>
    </source>
</evidence>
<dbReference type="GO" id="GO:1902201">
    <property type="term" value="P:negative regulation of bacterial-type flagellum-dependent cell motility"/>
    <property type="evidence" value="ECO:0007669"/>
    <property type="project" value="TreeGrafter"/>
</dbReference>
<dbReference type="PROSITE" id="PS50887">
    <property type="entry name" value="GGDEF"/>
    <property type="match status" value="1"/>
</dbReference>
<evidence type="ECO:0000256" key="8">
    <source>
        <dbReference type="SAM" id="Phobius"/>
    </source>
</evidence>
<dbReference type="CDD" id="cd01949">
    <property type="entry name" value="GGDEF"/>
    <property type="match status" value="1"/>
</dbReference>
<dbReference type="Gene3D" id="3.30.70.270">
    <property type="match status" value="1"/>
</dbReference>
<dbReference type="InterPro" id="IPR006189">
    <property type="entry name" value="CHASE_dom"/>
</dbReference>
<reference evidence="11 12" key="1">
    <citation type="submission" date="2013-09" db="EMBL/GenBank/DDBJ databases">
        <title>Whole genome shotgun sequence of Vibrio proteolyticus NBRC 13287.</title>
        <authorList>
            <person name="Isaki S."/>
            <person name="Hosoyama A."/>
            <person name="Numata M."/>
            <person name="Hashimoto M."/>
            <person name="Hosoyama Y."/>
            <person name="Tsuchikane K."/>
            <person name="Noguchi M."/>
            <person name="Hirakata S."/>
            <person name="Ichikawa N."/>
            <person name="Ohji S."/>
            <person name="Yamazoe A."/>
            <person name="Fujita N."/>
        </authorList>
    </citation>
    <scope>NUCLEOTIDE SEQUENCE [LARGE SCALE GENOMIC DNA]</scope>
    <source>
        <strain evidence="11 12">NBRC 13287</strain>
    </source>
</reference>
<dbReference type="eggNOG" id="COG2199">
    <property type="taxonomic scope" value="Bacteria"/>
</dbReference>
<dbReference type="InterPro" id="IPR043128">
    <property type="entry name" value="Rev_trsase/Diguanyl_cyclase"/>
</dbReference>
<organism evidence="11 12">
    <name type="scientific">Vibrio proteolyticus NBRC 13287</name>
    <dbReference type="NCBI Taxonomy" id="1219065"/>
    <lineage>
        <taxon>Bacteria</taxon>
        <taxon>Pseudomonadati</taxon>
        <taxon>Pseudomonadota</taxon>
        <taxon>Gammaproteobacteria</taxon>
        <taxon>Vibrionales</taxon>
        <taxon>Vibrionaceae</taxon>
        <taxon>Vibrio</taxon>
    </lineage>
</organism>
<dbReference type="SUPFAM" id="SSF55073">
    <property type="entry name" value="Nucleotide cyclase"/>
    <property type="match status" value="1"/>
</dbReference>
<comment type="subcellular location">
    <subcellularLocation>
        <location evidence="2">Membrane</location>
    </subcellularLocation>
</comment>
<comment type="catalytic activity">
    <reaction evidence="7">
        <text>2 GTP = 3',3'-c-di-GMP + 2 diphosphate</text>
        <dbReference type="Rhea" id="RHEA:24898"/>
        <dbReference type="ChEBI" id="CHEBI:33019"/>
        <dbReference type="ChEBI" id="CHEBI:37565"/>
        <dbReference type="ChEBI" id="CHEBI:58805"/>
        <dbReference type="EC" id="2.7.7.65"/>
    </reaction>
</comment>
<dbReference type="FunFam" id="3.30.70.270:FF:000001">
    <property type="entry name" value="Diguanylate cyclase domain protein"/>
    <property type="match status" value="1"/>
</dbReference>
<keyword evidence="6 8" id="KW-0472">Membrane</keyword>
<dbReference type="PROSITE" id="PS50839">
    <property type="entry name" value="CHASE"/>
    <property type="match status" value="1"/>
</dbReference>
<protein>
    <recommendedName>
        <fullName evidence="3">diguanylate cyclase</fullName>
        <ecNumber evidence="3">2.7.7.65</ecNumber>
    </recommendedName>
</protein>
<gene>
    <name evidence="11" type="ORF">VPR01S_01_02940</name>
</gene>
<feature type="domain" description="GGDEF" evidence="10">
    <location>
        <begin position="379"/>
        <end position="510"/>
    </location>
</feature>
<dbReference type="InterPro" id="IPR042240">
    <property type="entry name" value="CHASE_sf"/>
</dbReference>
<dbReference type="PANTHER" id="PTHR45138">
    <property type="entry name" value="REGULATORY COMPONENTS OF SENSORY TRANSDUCTION SYSTEM"/>
    <property type="match status" value="1"/>
</dbReference>
<evidence type="ECO:0000313" key="12">
    <source>
        <dbReference type="Proteomes" id="UP000016570"/>
    </source>
</evidence>
<sequence>MKVYRKSRSAYSIITFFSASVVTLLAMAIVYYEQREDNLHVFENLTQRQTDALQRSVLNDINYIGAAANFFHSNFPENWGQFSVFAHELINNSPSLITLQWQPKVEVHEINDHVAKARKIFPDYRLYTIPKDGKKTYGYVMKNQAPIFVMSDIYPRTPVNIGLLGFYSTKLRFELVLESMRETRQANVSDKVRLLADGLDADLEKRGLLVYLPVFDQQHNKTLIGVVVGVVLVDMYFNNLMNKTASEQDLLIRVTDMGYDSEDEPVLFQSPNWDKVKGAAISKTLELPNRRWIIDYKMPQPYTRHDQLALVAVGIGGLLMAFMLGFIVHLLARERQRLSVMLEERTAELRFLVEHDSLTGLFNRRAFNQFLEEYIKARKPFSLVTFDIDHFKSINDQYGHIVGDEMLIHVSRLIEKALKPNDLFMRMGGDEFCIISREIDPGRLHHYMNGMRAMVHGNALMSDVGPVICSLSIGAAVHQHHDAEQILRAADEQLYVSKENGRNRVTVAGFPPG</sequence>
<dbReference type="Gene3D" id="3.30.450.350">
    <property type="entry name" value="CHASE domain"/>
    <property type="match status" value="1"/>
</dbReference>
<dbReference type="GO" id="GO:0005886">
    <property type="term" value="C:plasma membrane"/>
    <property type="evidence" value="ECO:0007669"/>
    <property type="project" value="TreeGrafter"/>
</dbReference>
<comment type="cofactor">
    <cofactor evidence="1">
        <name>Mg(2+)</name>
        <dbReference type="ChEBI" id="CHEBI:18420"/>
    </cofactor>
</comment>
<evidence type="ECO:0000256" key="5">
    <source>
        <dbReference type="ARBA" id="ARBA00022989"/>
    </source>
</evidence>
<keyword evidence="5 8" id="KW-1133">Transmembrane helix</keyword>
<dbReference type="GO" id="GO:0043709">
    <property type="term" value="P:cell adhesion involved in single-species biofilm formation"/>
    <property type="evidence" value="ECO:0007669"/>
    <property type="project" value="TreeGrafter"/>
</dbReference>
<evidence type="ECO:0000256" key="7">
    <source>
        <dbReference type="ARBA" id="ARBA00034247"/>
    </source>
</evidence>
<evidence type="ECO:0000256" key="2">
    <source>
        <dbReference type="ARBA" id="ARBA00004370"/>
    </source>
</evidence>
<dbReference type="eggNOG" id="COG3614">
    <property type="taxonomic scope" value="Bacteria"/>
</dbReference>
<proteinExistence type="predicted"/>
<dbReference type="Pfam" id="PF03924">
    <property type="entry name" value="CHASE"/>
    <property type="match status" value="1"/>
</dbReference>
<dbReference type="GO" id="GO:0007165">
    <property type="term" value="P:signal transduction"/>
    <property type="evidence" value="ECO:0007669"/>
    <property type="project" value="UniProtKB-ARBA"/>
</dbReference>
<dbReference type="Proteomes" id="UP000016570">
    <property type="component" value="Unassembled WGS sequence"/>
</dbReference>
<accession>U2ZCS5</accession>
<evidence type="ECO:0000259" key="9">
    <source>
        <dbReference type="PROSITE" id="PS50839"/>
    </source>
</evidence>